<keyword evidence="3" id="KW-1185">Reference proteome</keyword>
<dbReference type="RefSeq" id="WP_146003336.1">
    <property type="nucleotide sequence ID" value="NZ_CALVCM010000052.1"/>
</dbReference>
<keyword evidence="1" id="KW-0812">Transmembrane</keyword>
<evidence type="ECO:0000313" key="3">
    <source>
        <dbReference type="Proteomes" id="UP001524435"/>
    </source>
</evidence>
<sequence length="497" mass="55471">MKYVTKRNLMYVNMAAGVVGLIALLQQLTLKSSYNGSLSGISGQISFLYFLFVATIILELIALGIAATIYFYRKEQDRNLLVTLGVAAVVLLAMLLANSAVSILREAGQVLNGNLGSAFSLYSKYGNMSSADLTAKMENGLKILIFAYIVSTVYGGCNLFFYWKKKDGFFAGDGKLDVDVQKVQETKEAMMQSAADTTEALKQNVNTMTDKIKAFYQTPNGKKTVLGIGAVIVLLLGYLVYVNVFKKTDINLINGCKISVDGDSGNGYATVSGCQVAYNQNNDRLASFVHNIEYEVQGENGTFQNGDQVQVKAVYDEEEAKALKLRITDDTFSTEVKGLIEYYVSDEDVPKKIKNEVEKQMEEALALFIEDVELGDRYLSLDDDKDIVVTDRELKGKLFHVNDLFQSSRGSYIYIYQLTVEGQVRTSYFDDTYEARTRNVYVLFETASLSSDYLEEHQDLEESYDVFDSDDDSYADMKLEKIAKKIAYLSGRLSVIE</sequence>
<feature type="transmembrane region" description="Helical" evidence="1">
    <location>
        <begin position="143"/>
        <end position="163"/>
    </location>
</feature>
<proteinExistence type="predicted"/>
<dbReference type="Proteomes" id="UP001524435">
    <property type="component" value="Unassembled WGS sequence"/>
</dbReference>
<reference evidence="2 3" key="1">
    <citation type="submission" date="2022-06" db="EMBL/GenBank/DDBJ databases">
        <title>Isolation of gut microbiota from human fecal samples.</title>
        <authorList>
            <person name="Pamer E.G."/>
            <person name="Barat B."/>
            <person name="Waligurski E."/>
            <person name="Medina S."/>
            <person name="Paddock L."/>
            <person name="Mostad J."/>
        </authorList>
    </citation>
    <scope>NUCLEOTIDE SEQUENCE [LARGE SCALE GENOMIC DNA]</scope>
    <source>
        <strain evidence="2 3">DFI.6.1</strain>
    </source>
</reference>
<feature type="transmembrane region" description="Helical" evidence="1">
    <location>
        <begin position="47"/>
        <end position="72"/>
    </location>
</feature>
<comment type="caution">
    <text evidence="2">The sequence shown here is derived from an EMBL/GenBank/DDBJ whole genome shotgun (WGS) entry which is preliminary data.</text>
</comment>
<keyword evidence="1" id="KW-1133">Transmembrane helix</keyword>
<evidence type="ECO:0000256" key="1">
    <source>
        <dbReference type="SAM" id="Phobius"/>
    </source>
</evidence>
<feature type="transmembrane region" description="Helical" evidence="1">
    <location>
        <begin position="79"/>
        <end position="104"/>
    </location>
</feature>
<feature type="transmembrane region" description="Helical" evidence="1">
    <location>
        <begin position="225"/>
        <end position="244"/>
    </location>
</feature>
<dbReference type="EMBL" id="JANGCH010000008">
    <property type="protein sequence ID" value="MCQ5121928.1"/>
    <property type="molecule type" value="Genomic_DNA"/>
</dbReference>
<organism evidence="2 3">
    <name type="scientific">Massilicoli timonensis</name>
    <dbReference type="NCBI Taxonomy" id="2015901"/>
    <lineage>
        <taxon>Bacteria</taxon>
        <taxon>Bacillati</taxon>
        <taxon>Bacillota</taxon>
        <taxon>Erysipelotrichia</taxon>
        <taxon>Erysipelotrichales</taxon>
        <taxon>Erysipelotrichaceae</taxon>
        <taxon>Massilicoli</taxon>
    </lineage>
</organism>
<evidence type="ECO:0000313" key="2">
    <source>
        <dbReference type="EMBL" id="MCQ5121928.1"/>
    </source>
</evidence>
<keyword evidence="1" id="KW-0472">Membrane</keyword>
<name>A0ABT1SLN8_9FIRM</name>
<gene>
    <name evidence="2" type="ORF">NE663_06615</name>
</gene>
<accession>A0ABT1SLN8</accession>
<protein>
    <submittedName>
        <fullName evidence="2">Uncharacterized protein</fullName>
    </submittedName>
</protein>